<keyword evidence="2" id="KW-1185">Reference proteome</keyword>
<sequence length="109" mass="12488">MKSDTESRPIYRVDRFEVPLEAREVLLERLNVIRGLLQSIEGCRQNLVLEQPSGEGMAKFVTFVEWQNEEVFLEAKARIADEYRKVAFDPQAFLKQIGAKAVMANMNAV</sequence>
<proteinExistence type="predicted"/>
<dbReference type="SUPFAM" id="SSF54909">
    <property type="entry name" value="Dimeric alpha+beta barrel"/>
    <property type="match status" value="1"/>
</dbReference>
<name>A0A0M6Y8Z7_9HYPH</name>
<gene>
    <name evidence="1" type="ORF">LAL4801_05024</name>
</gene>
<evidence type="ECO:0000313" key="1">
    <source>
        <dbReference type="EMBL" id="CTQ46565.1"/>
    </source>
</evidence>
<dbReference type="OrthoDB" id="4476670at2"/>
<dbReference type="Proteomes" id="UP000048926">
    <property type="component" value="Unassembled WGS sequence"/>
</dbReference>
<protein>
    <recommendedName>
        <fullName evidence="3">Antibiotic biosynthesis monooxygenase</fullName>
    </recommendedName>
</protein>
<dbReference type="RefSeq" id="WP_055660377.1">
    <property type="nucleotide sequence ID" value="NZ_CXST01000003.1"/>
</dbReference>
<dbReference type="Gene3D" id="3.30.70.100">
    <property type="match status" value="1"/>
</dbReference>
<dbReference type="InterPro" id="IPR011008">
    <property type="entry name" value="Dimeric_a/b-barrel"/>
</dbReference>
<organism evidence="1 2">
    <name type="scientific">Roseibium aggregatum</name>
    <dbReference type="NCBI Taxonomy" id="187304"/>
    <lineage>
        <taxon>Bacteria</taxon>
        <taxon>Pseudomonadati</taxon>
        <taxon>Pseudomonadota</taxon>
        <taxon>Alphaproteobacteria</taxon>
        <taxon>Hyphomicrobiales</taxon>
        <taxon>Stappiaceae</taxon>
        <taxon>Roseibium</taxon>
    </lineage>
</organism>
<dbReference type="EMBL" id="CXST01000003">
    <property type="protein sequence ID" value="CTQ46565.1"/>
    <property type="molecule type" value="Genomic_DNA"/>
</dbReference>
<accession>A0A0M6Y8Z7</accession>
<evidence type="ECO:0008006" key="3">
    <source>
        <dbReference type="Google" id="ProtNLM"/>
    </source>
</evidence>
<dbReference type="AlphaFoldDB" id="A0A0M6Y8Z7"/>
<evidence type="ECO:0000313" key="2">
    <source>
        <dbReference type="Proteomes" id="UP000048926"/>
    </source>
</evidence>
<reference evidence="2" key="1">
    <citation type="submission" date="2015-07" db="EMBL/GenBank/DDBJ databases">
        <authorList>
            <person name="Rodrigo-Torres Lidia"/>
            <person name="Arahal R.David."/>
        </authorList>
    </citation>
    <scope>NUCLEOTIDE SEQUENCE [LARGE SCALE GENOMIC DNA]</scope>
    <source>
        <strain evidence="2">CECT 4801</strain>
    </source>
</reference>